<evidence type="ECO:0000313" key="1">
    <source>
        <dbReference type="EMBL" id="DAF56954.1"/>
    </source>
</evidence>
<protein>
    <submittedName>
        <fullName evidence="1">Uncharacterized protein</fullName>
    </submittedName>
</protein>
<reference evidence="1" key="1">
    <citation type="journal article" date="2021" name="Proc. Natl. Acad. Sci. U.S.A.">
        <title>A Catalog of Tens of Thousands of Viruses from Human Metagenomes Reveals Hidden Associations with Chronic Diseases.</title>
        <authorList>
            <person name="Tisza M.J."/>
            <person name="Buck C.B."/>
        </authorList>
    </citation>
    <scope>NUCLEOTIDE SEQUENCE</scope>
    <source>
        <strain evidence="1">CtiJm4</strain>
    </source>
</reference>
<accession>A0A8S5T2F1</accession>
<organism evidence="1">
    <name type="scientific">Siphoviridae sp. ctiJm4</name>
    <dbReference type="NCBI Taxonomy" id="2827916"/>
    <lineage>
        <taxon>Viruses</taxon>
        <taxon>Duplodnaviria</taxon>
        <taxon>Heunggongvirae</taxon>
        <taxon>Uroviricota</taxon>
        <taxon>Caudoviricetes</taxon>
    </lineage>
</organism>
<proteinExistence type="predicted"/>
<dbReference type="EMBL" id="BK032724">
    <property type="protein sequence ID" value="DAF56954.1"/>
    <property type="molecule type" value="Genomic_DNA"/>
</dbReference>
<name>A0A8S5T2F1_9CAUD</name>
<sequence length="38" mass="4571">MKKKLKKRKKNGSPIRKKMLYKKTPVNIYSKKLLLLLL</sequence>